<reference evidence="2 3" key="1">
    <citation type="journal article" date="2014" name="Genome Biol. Evol.">
        <title>The secreted proteins of Achlya hypogyna and Thraustotheca clavata identify the ancestral oomycete secretome and reveal gene acquisitions by horizontal gene transfer.</title>
        <authorList>
            <person name="Misner I."/>
            <person name="Blouin N."/>
            <person name="Leonard G."/>
            <person name="Richards T.A."/>
            <person name="Lane C.E."/>
        </authorList>
    </citation>
    <scope>NUCLEOTIDE SEQUENCE [LARGE SCALE GENOMIC DNA]</scope>
    <source>
        <strain evidence="2 3">ATCC 48635</strain>
    </source>
</reference>
<feature type="transmembrane region" description="Helical" evidence="1">
    <location>
        <begin position="673"/>
        <end position="692"/>
    </location>
</feature>
<protein>
    <recommendedName>
        <fullName evidence="4">Transmembrane protein</fullName>
    </recommendedName>
</protein>
<evidence type="ECO:0008006" key="4">
    <source>
        <dbReference type="Google" id="ProtNLM"/>
    </source>
</evidence>
<dbReference type="OrthoDB" id="78969at2759"/>
<keyword evidence="1" id="KW-1133">Transmembrane helix</keyword>
<gene>
    <name evidence="2" type="ORF">ACHHYP_15199</name>
</gene>
<evidence type="ECO:0000256" key="1">
    <source>
        <dbReference type="SAM" id="Phobius"/>
    </source>
</evidence>
<accession>A0A1V9YBD8</accession>
<evidence type="ECO:0000313" key="3">
    <source>
        <dbReference type="Proteomes" id="UP000243579"/>
    </source>
</evidence>
<feature type="transmembrane region" description="Helical" evidence="1">
    <location>
        <begin position="29"/>
        <end position="51"/>
    </location>
</feature>
<feature type="transmembrane region" description="Helical" evidence="1">
    <location>
        <begin position="604"/>
        <end position="624"/>
    </location>
</feature>
<keyword evidence="3" id="KW-1185">Reference proteome</keyword>
<dbReference type="EMBL" id="JNBR01002405">
    <property type="protein sequence ID" value="OQR83016.1"/>
    <property type="molecule type" value="Genomic_DNA"/>
</dbReference>
<feature type="transmembrane region" description="Helical" evidence="1">
    <location>
        <begin position="560"/>
        <end position="584"/>
    </location>
</feature>
<organism evidence="2 3">
    <name type="scientific">Achlya hypogyna</name>
    <name type="common">Oomycete</name>
    <name type="synonym">Protoachlya hypogyna</name>
    <dbReference type="NCBI Taxonomy" id="1202772"/>
    <lineage>
        <taxon>Eukaryota</taxon>
        <taxon>Sar</taxon>
        <taxon>Stramenopiles</taxon>
        <taxon>Oomycota</taxon>
        <taxon>Saprolegniomycetes</taxon>
        <taxon>Saprolegniales</taxon>
        <taxon>Achlyaceae</taxon>
        <taxon>Achlya</taxon>
    </lineage>
</organism>
<keyword evidence="1" id="KW-0812">Transmembrane</keyword>
<dbReference type="Proteomes" id="UP000243579">
    <property type="component" value="Unassembled WGS sequence"/>
</dbReference>
<proteinExistence type="predicted"/>
<feature type="transmembrane region" description="Helical" evidence="1">
    <location>
        <begin position="724"/>
        <end position="746"/>
    </location>
</feature>
<keyword evidence="1" id="KW-0472">Membrane</keyword>
<evidence type="ECO:0000313" key="2">
    <source>
        <dbReference type="EMBL" id="OQR83016.1"/>
    </source>
</evidence>
<sequence>MPQGADHLVSRLLIACKTRRGRLADVAGIIYIVLSLWLSFAVLGTLSTYLADDTLWPDFSTISPVVSTLFNLELATAAPGSSFDLLTGIRGGGPLHRGTACVWTTLPAVVQSLRLMGARDTNNLVTLYCWADLRRQWAMAYTAKRQARCEATMSTNAAVHLEAVLRNVDLHGWILLNNDAFFARIGEPIAATGPDGREWLETLLEHEMVAIDAEVLLWQQCGLETFRMQVANGYQQGATESLSVENALGATSQYQLKSVPTATGFYSMMLLNELLYIDFMALFANQSIVRNTTNYFDDVLVVQNFALGFALTPLNVAFVNKVGNFGNVDAWWIPPPASLVASVRTFRAAIVDFMLVDMTFSNAVSAIGSVALAVTPDQWADPSLAFYGGSIICPKAPLLPQVQESFSYYAVCGSQNPLTVPWHAWNSLYAFAAHLPSNDSMCNQGASPKHAAGCRARLEATATAFRMMPARPFSFPAAPLLAAIGISQAVANASNVSLQMQPLLDPSYAFFGMMSFYDWVMGQREVIALEGDGATLYIMSPMYPPMPQTPSSASAAFAPYVWYISAVVSVVLAAVALLVLGLWVCARPRTTEWFIFHRMASSVWLGRSALVVRSLGATAALATAPVVTRTTNGVIHLSAAPRHPVVSLVLAGETTWLVYVVQELLSPIMRPTWAPVASGAAWLVVALLDISAPVGINATVYRRCEILDINTRIRCMGGSLDVGAAARAATIVAICVLIALVSMMSLRRQHTGKYNLLLSSTAATFLTDSTSPLDVATIAMCGVLVAPGNRVFDTKLWRTLQASERVNALEKAVQHPSDLTPAGPMMRVKQATSRLHNRLRRVTVVTGAMYLGGTLVSNVAYVRVIQDALANDFGWSGFNTTGIYAFLANTFNHQLILATSNTIVPVASPAYGDINRVYNGSDLTVSWSEGAVRRLLYDPQHIVLNEVVVGLRSMDPCQLPWMFTQYCWLDFGRQWAMASTAERQQRCSQQQQNGAVYLEAALRNLNDWDTWLTCWGNAYIKAIQEPLVVTKAGQTWLTATTTVTATVAEELEHWMANGIKTFVLQWQNYKTTAFSDTFAITSALGLQYTLPISTSTGGMHLDAQTSMRLYWAWANDLLAVNDNSSVITGRSLLRGTADFAFTNVTSQSLLHTTRLLPSPLSGGLTLFTRTVGPFGAVDAIFVPCPLALHAYYGGFTQKLTELLLTNAEVQAAHTTLTTPMYVGDLPLELLAMPNLTLTGGNLLCGDDADPAPLVYLIYAGFGSAQLCSTGAVEYMTISKEQRVFAMHGYSSNHVMTRAELANICSINMISSPSCIDVIGAAAAIATNHTELSALTPLALAARAAVAGLNVTIVQYVLLNNSITRLVESPLFDATGSVGDINGWYLAYEWAAGLREVVSFQGDVGSVTTLSAGTMMLSMSLDTSLVGANLSFLFLASVLYVTYILIGVSAIAMGYAIKSRGRIEGLNLLELNRIVGHAWIGRPLLILRSVTALWLLNTSPLALTQVGLGTQLTAQPVAWYKTALAASELTWIVYILNDVLSCVTRQHTPSYATASALCTWMVMAVWTFVAPHTCRVAVDRTCTYVNMDSGLVCASGVVEVGSLRGVIAGVGVVGSCVIICAAVDIRCRPHLAPVTFTTLLLNASSYYMMNFTYWHRDNEYFLDQASGVLAGLISLHWRGNLYILDVKSWRCILAMTDDNPEGTMRRAIPLSRIG</sequence>
<feature type="transmembrane region" description="Helical" evidence="1">
    <location>
        <begin position="1604"/>
        <end position="1622"/>
    </location>
</feature>
<comment type="caution">
    <text evidence="2">The sequence shown here is derived from an EMBL/GenBank/DDBJ whole genome shotgun (WGS) entry which is preliminary data.</text>
</comment>
<feature type="transmembrane region" description="Helical" evidence="1">
    <location>
        <begin position="1547"/>
        <end position="1568"/>
    </location>
</feature>
<name>A0A1V9YBD8_ACHHY</name>
<feature type="transmembrane region" description="Helical" evidence="1">
    <location>
        <begin position="1629"/>
        <end position="1647"/>
    </location>
</feature>
<feature type="transmembrane region" description="Helical" evidence="1">
    <location>
        <begin position="1431"/>
        <end position="1456"/>
    </location>
</feature>